<proteinExistence type="inferred from homology"/>
<keyword evidence="1" id="KW-0687">Ribonucleoprotein</keyword>
<geneLocation type="chloroplast" evidence="1"/>
<dbReference type="HAMAP" id="MF_00532_B">
    <property type="entry name" value="Ribosomal_uS9_B"/>
    <property type="match status" value="1"/>
</dbReference>
<comment type="caution">
    <text evidence="1">The sequence shown here is derived from an EMBL/GenBank/DDBJ whole genome shotgun (WGS) entry which is preliminary data.</text>
</comment>
<dbReference type="GO" id="GO:0006412">
    <property type="term" value="P:translation"/>
    <property type="evidence" value="ECO:0007669"/>
    <property type="project" value="UniProtKB-UniRule"/>
</dbReference>
<dbReference type="InterPro" id="IPR023035">
    <property type="entry name" value="Ribosomal_uS9_bac/plastid"/>
</dbReference>
<protein>
    <submittedName>
        <fullName evidence="1">30S ribosomal protein S9</fullName>
    </submittedName>
</protein>
<dbReference type="PANTHER" id="PTHR21569:SF1">
    <property type="entry name" value="SMALL RIBOSOMAL SUBUNIT PROTEIN US9M"/>
    <property type="match status" value="1"/>
</dbReference>
<reference evidence="1 2" key="1">
    <citation type="submission" date="2024-03" db="EMBL/GenBank/DDBJ databases">
        <title>Aureococcus anophagefferens CCMP1851 and Kratosvirus quantuckense: Draft genome of a second virus-susceptible host strain in the model system.</title>
        <authorList>
            <person name="Chase E."/>
            <person name="Truchon A.R."/>
            <person name="Schepens W."/>
            <person name="Wilhelm S.W."/>
        </authorList>
    </citation>
    <scope>NUCLEOTIDE SEQUENCE [LARGE SCALE GENOMIC DNA]</scope>
    <source>
        <strain evidence="1 2">CCMP1851</strain>
    </source>
</reference>
<dbReference type="GO" id="GO:0015935">
    <property type="term" value="C:small ribosomal subunit"/>
    <property type="evidence" value="ECO:0007669"/>
    <property type="project" value="TreeGrafter"/>
</dbReference>
<dbReference type="GO" id="GO:0009507">
    <property type="term" value="C:chloroplast"/>
    <property type="evidence" value="ECO:0007669"/>
    <property type="project" value="UniProtKB-SubCell"/>
</dbReference>
<dbReference type="SUPFAM" id="SSF54211">
    <property type="entry name" value="Ribosomal protein S5 domain 2-like"/>
    <property type="match status" value="1"/>
</dbReference>
<keyword evidence="2" id="KW-1185">Reference proteome</keyword>
<dbReference type="Proteomes" id="UP001363151">
    <property type="component" value="Unassembled WGS sequence"/>
</dbReference>
<dbReference type="EMBL" id="JBBJCI010000100">
    <property type="protein sequence ID" value="KAK7248380.1"/>
    <property type="molecule type" value="Genomic_DNA"/>
</dbReference>
<dbReference type="PROSITE" id="PS00360">
    <property type="entry name" value="RIBOSOMAL_S9"/>
    <property type="match status" value="1"/>
</dbReference>
<accession>A0ABR1G5D7</accession>
<evidence type="ECO:0000313" key="2">
    <source>
        <dbReference type="Proteomes" id="UP001363151"/>
    </source>
</evidence>
<dbReference type="KEGG" id="aaf:AuanCp048"/>
<sequence>MVIDTSESKPLAIAIGRRKEATAIVQIYNVGANEKSAILINNCLAEVFLQFNAAYLNALNLGLLLLNLDDSYKIVIKTRGGGLTGQTGAIQLGLARALCKIDPNNRATLKSAGLLTRDSRKVERKKYGLKKARKASQYSKR</sequence>
<dbReference type="NCBIfam" id="NF001099">
    <property type="entry name" value="PRK00132.1"/>
    <property type="match status" value="1"/>
</dbReference>
<dbReference type="InterPro" id="IPR020568">
    <property type="entry name" value="Ribosomal_Su5_D2-typ_SF"/>
</dbReference>
<evidence type="ECO:0000313" key="1">
    <source>
        <dbReference type="EMBL" id="KAK7248380.1"/>
    </source>
</evidence>
<dbReference type="InterPro" id="IPR000754">
    <property type="entry name" value="Ribosomal_uS9"/>
</dbReference>
<dbReference type="InterPro" id="IPR020574">
    <property type="entry name" value="Ribosomal_uS9_CS"/>
</dbReference>
<dbReference type="Gene3D" id="3.30.230.10">
    <property type="match status" value="1"/>
</dbReference>
<dbReference type="InterPro" id="IPR014721">
    <property type="entry name" value="Ribsml_uS5_D2-typ_fold_subgr"/>
</dbReference>
<dbReference type="Pfam" id="PF00380">
    <property type="entry name" value="Ribosomal_S9"/>
    <property type="match status" value="1"/>
</dbReference>
<dbReference type="PANTHER" id="PTHR21569">
    <property type="entry name" value="RIBOSOMAL PROTEIN S9"/>
    <property type="match status" value="1"/>
</dbReference>
<gene>
    <name evidence="1" type="ORF">SO694_cp00040</name>
</gene>
<dbReference type="GO" id="GO:0003723">
    <property type="term" value="F:RNA binding"/>
    <property type="evidence" value="ECO:0007669"/>
    <property type="project" value="TreeGrafter"/>
</dbReference>
<dbReference type="GO" id="GO:0003735">
    <property type="term" value="F:structural constituent of ribosome"/>
    <property type="evidence" value="ECO:0007669"/>
    <property type="project" value="InterPro"/>
</dbReference>
<organism evidence="1 2">
    <name type="scientific">Aureococcus anophagefferens</name>
    <name type="common">Harmful bloom alga</name>
    <dbReference type="NCBI Taxonomy" id="44056"/>
    <lineage>
        <taxon>Eukaryota</taxon>
        <taxon>Sar</taxon>
        <taxon>Stramenopiles</taxon>
        <taxon>Ochrophyta</taxon>
        <taxon>Pelagophyceae</taxon>
        <taxon>Pelagomonadales</taxon>
        <taxon>Pelagomonadaceae</taxon>
        <taxon>Aureococcus</taxon>
    </lineage>
</organism>
<keyword evidence="1" id="KW-0150">Chloroplast</keyword>
<name>A0ABR1G5D7_AURAN</name>
<keyword evidence="1" id="KW-0689">Ribosomal protein</keyword>
<keyword evidence="1" id="KW-0934">Plastid</keyword>